<dbReference type="AlphaFoldDB" id="Q1IZZ2"/>
<dbReference type="EMBL" id="CP000359">
    <property type="protein sequence ID" value="ABF45192.1"/>
    <property type="molecule type" value="Genomic_DNA"/>
</dbReference>
<dbReference type="HOGENOM" id="CLU_2092782_0_0_0"/>
<dbReference type="Proteomes" id="UP000002431">
    <property type="component" value="Chromosome"/>
</dbReference>
<evidence type="ECO:0000313" key="2">
    <source>
        <dbReference type="EMBL" id="ABF45192.1"/>
    </source>
</evidence>
<dbReference type="STRING" id="319795.Dgeo_0890"/>
<dbReference type="KEGG" id="dge:Dgeo_0890"/>
<dbReference type="RefSeq" id="WP_011530030.1">
    <property type="nucleotide sequence ID" value="NC_008025.1"/>
</dbReference>
<feature type="region of interest" description="Disordered" evidence="1">
    <location>
        <begin position="51"/>
        <end position="116"/>
    </location>
</feature>
<protein>
    <submittedName>
        <fullName evidence="2">Uncharacterized protein</fullName>
    </submittedName>
</protein>
<accession>Q1IZZ2</accession>
<evidence type="ECO:0000313" key="3">
    <source>
        <dbReference type="Proteomes" id="UP000002431"/>
    </source>
</evidence>
<proteinExistence type="predicted"/>
<sequence>MTRQGAPTPPPSNPNDAEYVRRLALAILSTLQSKGVLTADEVDTILIAARRAAQSQPAPENRPAPRLPQVTVQPAPPPGTLSWHVSKPPTAEDQAAGEKRPEEGSSQPPVIDIKLD</sequence>
<evidence type="ECO:0000256" key="1">
    <source>
        <dbReference type="SAM" id="MobiDB-lite"/>
    </source>
</evidence>
<organism evidence="2 3">
    <name type="scientific">Deinococcus geothermalis (strain DSM 11300 / CIP 105573 / AG-3a)</name>
    <dbReference type="NCBI Taxonomy" id="319795"/>
    <lineage>
        <taxon>Bacteria</taxon>
        <taxon>Thermotogati</taxon>
        <taxon>Deinococcota</taxon>
        <taxon>Deinococci</taxon>
        <taxon>Deinococcales</taxon>
        <taxon>Deinococcaceae</taxon>
        <taxon>Deinococcus</taxon>
    </lineage>
</organism>
<name>Q1IZZ2_DEIGD</name>
<keyword evidence="3" id="KW-1185">Reference proteome</keyword>
<reference evidence="2" key="1">
    <citation type="submission" date="2006-04" db="EMBL/GenBank/DDBJ databases">
        <title>Complete sequence of chromosome of Deinococcus geothermalis DSM 11300.</title>
        <authorList>
            <consortium name="US DOE Joint Genome Institute"/>
            <person name="Copeland A."/>
            <person name="Lucas S."/>
            <person name="Lapidus A."/>
            <person name="Barry K."/>
            <person name="Detter J.C."/>
            <person name="Glavina del Rio T."/>
            <person name="Hammon N."/>
            <person name="Israni S."/>
            <person name="Dalin E."/>
            <person name="Tice H."/>
            <person name="Pitluck S."/>
            <person name="Brettin T."/>
            <person name="Bruce D."/>
            <person name="Han C."/>
            <person name="Tapia R."/>
            <person name="Saunders E."/>
            <person name="Gilna P."/>
            <person name="Schmutz J."/>
            <person name="Larimer F."/>
            <person name="Land M."/>
            <person name="Hauser L."/>
            <person name="Kyrpides N."/>
            <person name="Kim E."/>
            <person name="Daly M.J."/>
            <person name="Fredrickson J.K."/>
            <person name="Makarova K.S."/>
            <person name="Gaidamakova E.K."/>
            <person name="Zhai M."/>
            <person name="Richardson P."/>
        </authorList>
    </citation>
    <scope>NUCLEOTIDE SEQUENCE</scope>
    <source>
        <strain evidence="2">DSM 11300</strain>
    </source>
</reference>
<gene>
    <name evidence="2" type="ordered locus">Dgeo_0890</name>
</gene>